<evidence type="ECO:0000256" key="5">
    <source>
        <dbReference type="HAMAP-Rule" id="MF_01080"/>
    </source>
</evidence>
<dbReference type="OrthoDB" id="9802309at2"/>
<dbReference type="InterPro" id="IPR014780">
    <property type="entry name" value="tRNA_psdUridine_synth_TruB"/>
</dbReference>
<keyword evidence="4 5" id="KW-0413">Isomerase</keyword>
<evidence type="ECO:0000256" key="1">
    <source>
        <dbReference type="ARBA" id="ARBA00000385"/>
    </source>
</evidence>
<dbReference type="InterPro" id="IPR036974">
    <property type="entry name" value="PUA_sf"/>
</dbReference>
<dbReference type="InterPro" id="IPR002501">
    <property type="entry name" value="PsdUridine_synth_N"/>
</dbReference>
<dbReference type="Gene3D" id="2.30.130.10">
    <property type="entry name" value="PUA domain"/>
    <property type="match status" value="1"/>
</dbReference>
<evidence type="ECO:0000256" key="2">
    <source>
        <dbReference type="ARBA" id="ARBA00005642"/>
    </source>
</evidence>
<dbReference type="InterPro" id="IPR032819">
    <property type="entry name" value="TruB_C"/>
</dbReference>
<dbReference type="InterPro" id="IPR020103">
    <property type="entry name" value="PsdUridine_synth_cat_dom_sf"/>
</dbReference>
<accession>A0A5C4TAP0</accession>
<dbReference type="PANTHER" id="PTHR13767">
    <property type="entry name" value="TRNA-PSEUDOURIDINE SYNTHASE"/>
    <property type="match status" value="1"/>
</dbReference>
<dbReference type="EMBL" id="VDCQ01000012">
    <property type="protein sequence ID" value="TNJ66154.1"/>
    <property type="molecule type" value="Genomic_DNA"/>
</dbReference>
<evidence type="ECO:0000256" key="4">
    <source>
        <dbReference type="ARBA" id="ARBA00023235"/>
    </source>
</evidence>
<protein>
    <recommendedName>
        <fullName evidence="5">tRNA pseudouridine synthase B</fullName>
        <ecNumber evidence="5">5.4.99.25</ecNumber>
    </recommendedName>
    <alternativeName>
        <fullName evidence="5">tRNA pseudouridine(55) synthase</fullName>
        <shortName evidence="5">Psi55 synthase</shortName>
    </alternativeName>
    <alternativeName>
        <fullName evidence="5">tRNA pseudouridylate synthase</fullName>
    </alternativeName>
    <alternativeName>
        <fullName evidence="5">tRNA-uridine isomerase</fullName>
    </alternativeName>
</protein>
<gene>
    <name evidence="5 9" type="primary">truB</name>
    <name evidence="9" type="ORF">FE784_10765</name>
</gene>
<evidence type="ECO:0000256" key="3">
    <source>
        <dbReference type="ARBA" id="ARBA00022694"/>
    </source>
</evidence>
<feature type="domain" description="tRNA pseudouridine synthase II TruB subfamily 1 C-terminal" evidence="7">
    <location>
        <begin position="242"/>
        <end position="300"/>
    </location>
</feature>
<dbReference type="Pfam" id="PF16198">
    <property type="entry name" value="TruB_C_2"/>
    <property type="match status" value="1"/>
</dbReference>
<feature type="active site" description="Nucleophile" evidence="5">
    <location>
        <position position="40"/>
    </location>
</feature>
<comment type="catalytic activity">
    <reaction evidence="1 5">
        <text>uridine(55) in tRNA = pseudouridine(55) in tRNA</text>
        <dbReference type="Rhea" id="RHEA:42532"/>
        <dbReference type="Rhea" id="RHEA-COMP:10101"/>
        <dbReference type="Rhea" id="RHEA-COMP:10102"/>
        <dbReference type="ChEBI" id="CHEBI:65314"/>
        <dbReference type="ChEBI" id="CHEBI:65315"/>
        <dbReference type="EC" id="5.4.99.25"/>
    </reaction>
</comment>
<comment type="similarity">
    <text evidence="2 5">Belongs to the pseudouridine synthase TruB family. Type 1 subfamily.</text>
</comment>
<dbReference type="Gene3D" id="3.30.2350.10">
    <property type="entry name" value="Pseudouridine synthase"/>
    <property type="match status" value="1"/>
</dbReference>
<dbReference type="RefSeq" id="WP_139602208.1">
    <property type="nucleotide sequence ID" value="NZ_VDCQ01000012.1"/>
</dbReference>
<proteinExistence type="inferred from homology"/>
<sequence length="313" mass="34963">MIYEGVLPVNKPAGFTSHDVVAKMRRVLGMKRIGHTGTLDPQVTGVLPLCLGRATRFVEYIQELPKQYEAELCIGYSTDTEDWTGETIERHQPGQVFLTEDEIRRTLASFAGTIEQVPPMYSAVKVGGKKLYELAREGKEIERKARKVDIYEIETLGLDLQAEYPKIRFRVLCSKGTYIRTLCVDIGRALGYPAVMTDLVRSRAGSISLDRCLSLEQIEELHRSGSLAPVIIPADRLATHLPECTVTEEEAIHAMQGKTIPFPASRVLPEAGHLVRMYGPQGTFIGLFQVDREREMLRPEKVFASSGSRNDAD</sequence>
<dbReference type="AlphaFoldDB" id="A0A5C4TAP0"/>
<evidence type="ECO:0000259" key="8">
    <source>
        <dbReference type="Pfam" id="PF16198"/>
    </source>
</evidence>
<dbReference type="SUPFAM" id="SSF55120">
    <property type="entry name" value="Pseudouridine synthase"/>
    <property type="match status" value="1"/>
</dbReference>
<dbReference type="FunFam" id="3.30.2350.10:FF:000011">
    <property type="entry name" value="tRNA pseudouridine synthase B"/>
    <property type="match status" value="1"/>
</dbReference>
<evidence type="ECO:0000313" key="9">
    <source>
        <dbReference type="EMBL" id="TNJ66154.1"/>
    </source>
</evidence>
<dbReference type="GO" id="GO:0031119">
    <property type="term" value="P:tRNA pseudouridine synthesis"/>
    <property type="evidence" value="ECO:0007669"/>
    <property type="project" value="UniProtKB-UniRule"/>
</dbReference>
<dbReference type="Pfam" id="PF09157">
    <property type="entry name" value="TruB-C_2"/>
    <property type="match status" value="1"/>
</dbReference>
<dbReference type="GO" id="GO:1990481">
    <property type="term" value="P:mRNA pseudouridine synthesis"/>
    <property type="evidence" value="ECO:0007669"/>
    <property type="project" value="TreeGrafter"/>
</dbReference>
<keyword evidence="3 5" id="KW-0819">tRNA processing</keyword>
<dbReference type="Pfam" id="PF01509">
    <property type="entry name" value="TruB_N"/>
    <property type="match status" value="1"/>
</dbReference>
<dbReference type="Proteomes" id="UP000307943">
    <property type="component" value="Unassembled WGS sequence"/>
</dbReference>
<dbReference type="NCBIfam" id="TIGR00431">
    <property type="entry name" value="TruB"/>
    <property type="match status" value="1"/>
</dbReference>
<dbReference type="EC" id="5.4.99.25" evidence="5"/>
<feature type="domain" description="Pseudouridine synthase II N-terminal" evidence="6">
    <location>
        <begin position="25"/>
        <end position="179"/>
    </location>
</feature>
<organism evidence="9 10">
    <name type="scientific">Paenibacillus hemerocallicola</name>
    <dbReference type="NCBI Taxonomy" id="1172614"/>
    <lineage>
        <taxon>Bacteria</taxon>
        <taxon>Bacillati</taxon>
        <taxon>Bacillota</taxon>
        <taxon>Bacilli</taxon>
        <taxon>Bacillales</taxon>
        <taxon>Paenibacillaceae</taxon>
        <taxon>Paenibacillus</taxon>
    </lineage>
</organism>
<name>A0A5C4TAP0_9BACL</name>
<evidence type="ECO:0000313" key="10">
    <source>
        <dbReference type="Proteomes" id="UP000307943"/>
    </source>
</evidence>
<dbReference type="PANTHER" id="PTHR13767:SF2">
    <property type="entry name" value="PSEUDOURIDYLATE SYNTHASE TRUB1"/>
    <property type="match status" value="1"/>
</dbReference>
<dbReference type="HAMAP" id="MF_01080">
    <property type="entry name" value="TruB_bact"/>
    <property type="match status" value="1"/>
</dbReference>
<dbReference type="CDD" id="cd02573">
    <property type="entry name" value="PseudoU_synth_EcTruB"/>
    <property type="match status" value="1"/>
</dbReference>
<dbReference type="InterPro" id="IPR015240">
    <property type="entry name" value="tRNA_sdUridine_synth_fam1_C"/>
</dbReference>
<comment type="caution">
    <text evidence="9">The sequence shown here is derived from an EMBL/GenBank/DDBJ whole genome shotgun (WGS) entry which is preliminary data.</text>
</comment>
<evidence type="ECO:0000259" key="6">
    <source>
        <dbReference type="Pfam" id="PF01509"/>
    </source>
</evidence>
<feature type="domain" description="tRNA pseudouridylate synthase B C-terminal" evidence="8">
    <location>
        <begin position="180"/>
        <end position="237"/>
    </location>
</feature>
<reference evidence="9 10" key="1">
    <citation type="submission" date="2019-05" db="EMBL/GenBank/DDBJ databases">
        <title>We sequenced the genome of Paenibacillus hemerocallicola KCTC 33185 for further insight into its adaptation and study the phylogeny of Paenibacillus.</title>
        <authorList>
            <person name="Narsing Rao M.P."/>
        </authorList>
    </citation>
    <scope>NUCLEOTIDE SEQUENCE [LARGE SCALE GENOMIC DNA]</scope>
    <source>
        <strain evidence="9 10">KCTC 33185</strain>
    </source>
</reference>
<comment type="function">
    <text evidence="5">Responsible for synthesis of pseudouridine from uracil-55 in the psi GC loop of transfer RNAs.</text>
</comment>
<keyword evidence="10" id="KW-1185">Reference proteome</keyword>
<dbReference type="GO" id="GO:0160148">
    <property type="term" value="F:tRNA pseudouridine(55) synthase activity"/>
    <property type="evidence" value="ECO:0007669"/>
    <property type="project" value="UniProtKB-EC"/>
</dbReference>
<evidence type="ECO:0000259" key="7">
    <source>
        <dbReference type="Pfam" id="PF09157"/>
    </source>
</evidence>
<dbReference type="GO" id="GO:0003723">
    <property type="term" value="F:RNA binding"/>
    <property type="evidence" value="ECO:0007669"/>
    <property type="project" value="InterPro"/>
</dbReference>